<feature type="transmembrane region" description="Helical" evidence="7">
    <location>
        <begin position="280"/>
        <end position="306"/>
    </location>
</feature>
<keyword evidence="2 7" id="KW-0813">Transport</keyword>
<evidence type="ECO:0000256" key="4">
    <source>
        <dbReference type="ARBA" id="ARBA00022692"/>
    </source>
</evidence>
<comment type="similarity">
    <text evidence="7">Belongs to the binding-protein-dependent transport system permease family.</text>
</comment>
<evidence type="ECO:0000256" key="2">
    <source>
        <dbReference type="ARBA" id="ARBA00022448"/>
    </source>
</evidence>
<dbReference type="InterPro" id="IPR035906">
    <property type="entry name" value="MetI-like_sf"/>
</dbReference>
<dbReference type="Pfam" id="PF00528">
    <property type="entry name" value="BPD_transp_1"/>
    <property type="match status" value="1"/>
</dbReference>
<evidence type="ECO:0000256" key="3">
    <source>
        <dbReference type="ARBA" id="ARBA00022475"/>
    </source>
</evidence>
<evidence type="ECO:0000259" key="8">
    <source>
        <dbReference type="PROSITE" id="PS50928"/>
    </source>
</evidence>
<dbReference type="PANTHER" id="PTHR43163:SF3">
    <property type="entry name" value="PEPTIDE ABC TRANSPORTER PERMEASE PROTEIN"/>
    <property type="match status" value="1"/>
</dbReference>
<evidence type="ECO:0000256" key="5">
    <source>
        <dbReference type="ARBA" id="ARBA00022989"/>
    </source>
</evidence>
<comment type="subcellular location">
    <subcellularLocation>
        <location evidence="1 7">Cell membrane</location>
        <topology evidence="1 7">Multi-pass membrane protein</topology>
    </subcellularLocation>
</comment>
<dbReference type="RefSeq" id="WP_192762633.1">
    <property type="nucleotide sequence ID" value="NZ_JADBDZ010000001.1"/>
</dbReference>
<evidence type="ECO:0000256" key="1">
    <source>
        <dbReference type="ARBA" id="ARBA00004651"/>
    </source>
</evidence>
<protein>
    <submittedName>
        <fullName evidence="9">Peptide/nickel transport system permease protein</fullName>
    </submittedName>
</protein>
<keyword evidence="6 7" id="KW-0472">Membrane</keyword>
<feature type="transmembrane region" description="Helical" evidence="7">
    <location>
        <begin position="238"/>
        <end position="260"/>
    </location>
</feature>
<dbReference type="EMBL" id="JADBDZ010000001">
    <property type="protein sequence ID" value="MBE1536621.1"/>
    <property type="molecule type" value="Genomic_DNA"/>
</dbReference>
<feature type="transmembrane region" description="Helical" evidence="7">
    <location>
        <begin position="176"/>
        <end position="196"/>
    </location>
</feature>
<keyword evidence="10" id="KW-1185">Reference proteome</keyword>
<gene>
    <name evidence="9" type="ORF">H4W34_006454</name>
</gene>
<dbReference type="CDD" id="cd06261">
    <property type="entry name" value="TM_PBP2"/>
    <property type="match status" value="1"/>
</dbReference>
<dbReference type="InterPro" id="IPR045621">
    <property type="entry name" value="BPD_transp_1_N"/>
</dbReference>
<organism evidence="9 10">
    <name type="scientific">Actinomadura algeriensis</name>
    <dbReference type="NCBI Taxonomy" id="1679523"/>
    <lineage>
        <taxon>Bacteria</taxon>
        <taxon>Bacillati</taxon>
        <taxon>Actinomycetota</taxon>
        <taxon>Actinomycetes</taxon>
        <taxon>Streptosporangiales</taxon>
        <taxon>Thermomonosporaceae</taxon>
        <taxon>Actinomadura</taxon>
    </lineage>
</organism>
<feature type="transmembrane region" description="Helical" evidence="7">
    <location>
        <begin position="7"/>
        <end position="30"/>
    </location>
</feature>
<feature type="transmembrane region" description="Helical" evidence="7">
    <location>
        <begin position="131"/>
        <end position="156"/>
    </location>
</feature>
<feature type="transmembrane region" description="Helical" evidence="7">
    <location>
        <begin position="99"/>
        <end position="119"/>
    </location>
</feature>
<dbReference type="PROSITE" id="PS50928">
    <property type="entry name" value="ABC_TM1"/>
    <property type="match status" value="1"/>
</dbReference>
<proteinExistence type="inferred from homology"/>
<dbReference type="InterPro" id="IPR000515">
    <property type="entry name" value="MetI-like"/>
</dbReference>
<accession>A0ABR9K1A8</accession>
<evidence type="ECO:0000313" key="9">
    <source>
        <dbReference type="EMBL" id="MBE1536621.1"/>
    </source>
</evidence>
<evidence type="ECO:0000313" key="10">
    <source>
        <dbReference type="Proteomes" id="UP000627838"/>
    </source>
</evidence>
<sequence length="313" mass="32771">MRKLIAYRLVLAVPQLAAVSLLVFALTYLVPGSPAGAMLGAGATPERIREVEAQLGLDRPAFERMGDWFGHALGGDLGVSYTSSLPVTDLIVQRMPATLSLAFGGMVVALILGIGLGAIAGMRPGHTDRAIGAGTSVGLAIPEFWFGLILSLLFAIKLGWVPVVAYTPFTENPLAWLRGLILPSLALGIPAAALIARQTRGAMVQALASPYIDTLTAAGVPRRTIVLRYALKNAMVPVLATAGLTFRILFGSSFVVEAVFAFPGAGNLLLTSVVAKDFPVIQGGVLVIALLVIALNLLIDVGYGLLDPKVRPQ</sequence>
<comment type="caution">
    <text evidence="9">The sequence shown here is derived from an EMBL/GenBank/DDBJ whole genome shotgun (WGS) entry which is preliminary data.</text>
</comment>
<dbReference type="Gene3D" id="1.10.3720.10">
    <property type="entry name" value="MetI-like"/>
    <property type="match status" value="1"/>
</dbReference>
<feature type="domain" description="ABC transmembrane type-1" evidence="8">
    <location>
        <begin position="95"/>
        <end position="299"/>
    </location>
</feature>
<keyword evidence="3" id="KW-1003">Cell membrane</keyword>
<dbReference type="SUPFAM" id="SSF161098">
    <property type="entry name" value="MetI-like"/>
    <property type="match status" value="1"/>
</dbReference>
<dbReference type="Pfam" id="PF19300">
    <property type="entry name" value="BPD_transp_1_N"/>
    <property type="match status" value="1"/>
</dbReference>
<name>A0ABR9K1A8_9ACTN</name>
<dbReference type="Proteomes" id="UP000627838">
    <property type="component" value="Unassembled WGS sequence"/>
</dbReference>
<keyword evidence="4 7" id="KW-0812">Transmembrane</keyword>
<evidence type="ECO:0000256" key="7">
    <source>
        <dbReference type="RuleBase" id="RU363032"/>
    </source>
</evidence>
<keyword evidence="5 7" id="KW-1133">Transmembrane helix</keyword>
<evidence type="ECO:0000256" key="6">
    <source>
        <dbReference type="ARBA" id="ARBA00023136"/>
    </source>
</evidence>
<dbReference type="PANTHER" id="PTHR43163">
    <property type="entry name" value="DIPEPTIDE TRANSPORT SYSTEM PERMEASE PROTEIN DPPB-RELATED"/>
    <property type="match status" value="1"/>
</dbReference>
<reference evidence="9 10" key="1">
    <citation type="submission" date="2020-10" db="EMBL/GenBank/DDBJ databases">
        <title>Sequencing the genomes of 1000 actinobacteria strains.</title>
        <authorList>
            <person name="Klenk H.-P."/>
        </authorList>
    </citation>
    <scope>NUCLEOTIDE SEQUENCE [LARGE SCALE GENOMIC DNA]</scope>
    <source>
        <strain evidence="9 10">DSM 46744</strain>
    </source>
</reference>